<evidence type="ECO:0000256" key="15">
    <source>
        <dbReference type="ARBA" id="ARBA00023136"/>
    </source>
</evidence>
<evidence type="ECO:0000256" key="6">
    <source>
        <dbReference type="ARBA" id="ARBA00022630"/>
    </source>
</evidence>
<dbReference type="InterPro" id="IPR013130">
    <property type="entry name" value="Fe3_Rdtase_TM_dom"/>
</dbReference>
<dbReference type="Gene3D" id="3.40.50.80">
    <property type="entry name" value="Nucleotide-binding domain of ferredoxin-NADP reductase (FNR) module"/>
    <property type="match status" value="1"/>
</dbReference>
<feature type="chain" id="PRO_5043585355" evidence="18">
    <location>
        <begin position="26"/>
        <end position="715"/>
    </location>
</feature>
<feature type="signal peptide" evidence="18">
    <location>
        <begin position="1"/>
        <end position="25"/>
    </location>
</feature>
<feature type="domain" description="FAD-binding FR-type" evidence="19">
    <location>
        <begin position="444"/>
        <end position="550"/>
    </location>
</feature>
<dbReference type="Pfam" id="PF01794">
    <property type="entry name" value="Ferric_reduct"/>
    <property type="match status" value="1"/>
</dbReference>
<evidence type="ECO:0000256" key="5">
    <source>
        <dbReference type="ARBA" id="ARBA00022617"/>
    </source>
</evidence>
<comment type="subcellular location">
    <subcellularLocation>
        <location evidence="2">Membrane</location>
        <topology evidence="2">Multi-pass membrane protein</topology>
    </subcellularLocation>
</comment>
<keyword evidence="6" id="KW-0285">Flavoprotein</keyword>
<keyword evidence="11 17" id="KW-1133">Transmembrane helix</keyword>
<keyword evidence="18" id="KW-0732">Signal</keyword>
<dbReference type="InterPro" id="IPR013121">
    <property type="entry name" value="Fe_red_NAD-bd_6"/>
</dbReference>
<dbReference type="PROSITE" id="PS51384">
    <property type="entry name" value="FAD_FR"/>
    <property type="match status" value="1"/>
</dbReference>
<dbReference type="Proteomes" id="UP001377567">
    <property type="component" value="Unassembled WGS sequence"/>
</dbReference>
<comment type="similarity">
    <text evidence="3">Belongs to the ferric reductase (FRE) family.</text>
</comment>
<comment type="caution">
    <text evidence="20">The sequence shown here is derived from an EMBL/GenBank/DDBJ whole genome shotgun (WGS) entry which is preliminary data.</text>
</comment>
<organism evidence="20 21">
    <name type="scientific">Maudiozyma humilis</name>
    <name type="common">Sour dough yeast</name>
    <name type="synonym">Kazachstania humilis</name>
    <dbReference type="NCBI Taxonomy" id="51915"/>
    <lineage>
        <taxon>Eukaryota</taxon>
        <taxon>Fungi</taxon>
        <taxon>Dikarya</taxon>
        <taxon>Ascomycota</taxon>
        <taxon>Saccharomycotina</taxon>
        <taxon>Saccharomycetes</taxon>
        <taxon>Saccharomycetales</taxon>
        <taxon>Saccharomycetaceae</taxon>
        <taxon>Maudiozyma</taxon>
    </lineage>
</organism>
<keyword evidence="4" id="KW-0813">Transport</keyword>
<evidence type="ECO:0000256" key="14">
    <source>
        <dbReference type="ARBA" id="ARBA00023065"/>
    </source>
</evidence>
<feature type="transmembrane region" description="Helical" evidence="17">
    <location>
        <begin position="177"/>
        <end position="197"/>
    </location>
</feature>
<keyword evidence="16" id="KW-0325">Glycoprotein</keyword>
<evidence type="ECO:0000256" key="4">
    <source>
        <dbReference type="ARBA" id="ARBA00022448"/>
    </source>
</evidence>
<name>A0AAV5S3Q6_MAUHU</name>
<dbReference type="GO" id="GO:0000293">
    <property type="term" value="F:ferric-chelate reductase activity"/>
    <property type="evidence" value="ECO:0007669"/>
    <property type="project" value="UniProtKB-ARBA"/>
</dbReference>
<evidence type="ECO:0000256" key="12">
    <source>
        <dbReference type="ARBA" id="ARBA00023002"/>
    </source>
</evidence>
<feature type="transmembrane region" description="Helical" evidence="17">
    <location>
        <begin position="332"/>
        <end position="349"/>
    </location>
</feature>
<dbReference type="PANTHER" id="PTHR32361">
    <property type="entry name" value="FERRIC/CUPRIC REDUCTASE TRANSMEMBRANE COMPONENT"/>
    <property type="match status" value="1"/>
</dbReference>
<evidence type="ECO:0000259" key="19">
    <source>
        <dbReference type="PROSITE" id="PS51384"/>
    </source>
</evidence>
<protein>
    <submittedName>
        <fullName evidence="20">Ferric-chelate reductase</fullName>
    </submittedName>
</protein>
<sequence>MVRGICAAFLRTSILLLLGATPVFGKYNKRDTWERNAVIGCAFQLSSKVPWDYQNDACTEFYCSVCSYDAAFGSLAVCVYDSLNSMGNNEGNKTFDKSWVHVQNMCIKFNGDFGNLSLDYYHEQLDLSYTIVRQNYSLENSPKVDFPVELNPEITLNLVNAYHKYFHNMDDSNFFVYFYYIYLFLIFFLASIGNYLTHINKELSIRKYTQWYRMQAYFTKCLWKGYHTSYYNFMGKFFIGLFPSKLETSIVTNYAVLNGILLAICYKYDSTNSLFSSKPQQVLRLLADRSGILAFGNLPIIFLFGTRNNILMWLTGFSLSTFIALHKWIGRIMIINSLIHSVSYLAYSILTGSFDFWNMELYYKCGIAAIFLLIIMFFLSLGYMRNHYYEIFLYTHIALAIGFMMACWKHVENLGWKNWLIISVSLWIFERFARIVCLLLNGGPLSSRLQLFENHQNTDDILIRVTIKKGNTTMTPKPGQFFFVYFMHPMIFWQSHPFTVIEEGDGDSIIIVLKPKHGASRVLYNSLVKAGGTLDMKLALEGPYGHSAPIKHADHVVLLAAGTGIPGPLYHAMSASLPLSDSPTNSIDLNIIVRNINILNAFRKELFYLHDRNVNIKIFLTRYKANKRANSIATERSSLVSKHFDIDQLKSLAKVYFTRPDLRSILKENIEPHMKTAIVTCGAPEFVDSLRDIISTEISSNPSSLIDYYEEFQRW</sequence>
<evidence type="ECO:0000313" key="21">
    <source>
        <dbReference type="Proteomes" id="UP001377567"/>
    </source>
</evidence>
<feature type="transmembrane region" description="Helical" evidence="17">
    <location>
        <begin position="361"/>
        <end position="384"/>
    </location>
</feature>
<dbReference type="Pfam" id="PF08022">
    <property type="entry name" value="FAD_binding_8"/>
    <property type="match status" value="1"/>
</dbReference>
<dbReference type="SUPFAM" id="SSF52343">
    <property type="entry name" value="Ferredoxin reductase-like, C-terminal NADP-linked domain"/>
    <property type="match status" value="1"/>
</dbReference>
<dbReference type="EMBL" id="BTGD01000025">
    <property type="protein sequence ID" value="GMM58509.1"/>
    <property type="molecule type" value="Genomic_DNA"/>
</dbReference>
<dbReference type="InterPro" id="IPR051410">
    <property type="entry name" value="Ferric/Cupric_Reductase"/>
</dbReference>
<reference evidence="20 21" key="1">
    <citation type="journal article" date="2023" name="Elife">
        <title>Identification of key yeast species and microbe-microbe interactions impacting larval growth of Drosophila in the wild.</title>
        <authorList>
            <person name="Mure A."/>
            <person name="Sugiura Y."/>
            <person name="Maeda R."/>
            <person name="Honda K."/>
            <person name="Sakurai N."/>
            <person name="Takahashi Y."/>
            <person name="Watada M."/>
            <person name="Katoh T."/>
            <person name="Gotoh A."/>
            <person name="Gotoh Y."/>
            <person name="Taniguchi I."/>
            <person name="Nakamura K."/>
            <person name="Hayashi T."/>
            <person name="Katayama T."/>
            <person name="Uemura T."/>
            <person name="Hattori Y."/>
        </authorList>
    </citation>
    <scope>NUCLEOTIDE SEQUENCE [LARGE SCALE GENOMIC DNA]</scope>
    <source>
        <strain evidence="20 21">KH-74</strain>
    </source>
</reference>
<dbReference type="SFLD" id="SFLDG01168">
    <property type="entry name" value="Ferric_reductase_subgroup_(FRE"/>
    <property type="match status" value="1"/>
</dbReference>
<keyword evidence="21" id="KW-1185">Reference proteome</keyword>
<keyword evidence="12" id="KW-0560">Oxidoreductase</keyword>
<dbReference type="GO" id="GO:0005886">
    <property type="term" value="C:plasma membrane"/>
    <property type="evidence" value="ECO:0007669"/>
    <property type="project" value="TreeGrafter"/>
</dbReference>
<dbReference type="Pfam" id="PF08030">
    <property type="entry name" value="NAD_binding_6"/>
    <property type="match status" value="1"/>
</dbReference>
<keyword evidence="7 17" id="KW-0812">Transmembrane</keyword>
<evidence type="ECO:0000256" key="3">
    <source>
        <dbReference type="ARBA" id="ARBA00006278"/>
    </source>
</evidence>
<evidence type="ECO:0000256" key="9">
    <source>
        <dbReference type="ARBA" id="ARBA00022857"/>
    </source>
</evidence>
<evidence type="ECO:0000256" key="17">
    <source>
        <dbReference type="SAM" id="Phobius"/>
    </source>
</evidence>
<evidence type="ECO:0000256" key="13">
    <source>
        <dbReference type="ARBA" id="ARBA00023004"/>
    </source>
</evidence>
<dbReference type="PANTHER" id="PTHR32361:SF9">
    <property type="entry name" value="FERRIC REDUCTASE TRANSMEMBRANE COMPONENT 3-RELATED"/>
    <property type="match status" value="1"/>
</dbReference>
<dbReference type="InterPro" id="IPR017927">
    <property type="entry name" value="FAD-bd_FR_type"/>
</dbReference>
<evidence type="ECO:0000256" key="7">
    <source>
        <dbReference type="ARBA" id="ARBA00022692"/>
    </source>
</evidence>
<dbReference type="AlphaFoldDB" id="A0AAV5S3Q6"/>
<dbReference type="InterPro" id="IPR013112">
    <property type="entry name" value="FAD-bd_8"/>
</dbReference>
<evidence type="ECO:0000256" key="10">
    <source>
        <dbReference type="ARBA" id="ARBA00022982"/>
    </source>
</evidence>
<evidence type="ECO:0000256" key="1">
    <source>
        <dbReference type="ARBA" id="ARBA00001974"/>
    </source>
</evidence>
<keyword evidence="9" id="KW-0521">NADP</keyword>
<gene>
    <name evidence="20" type="ORF">DAKH74_051260</name>
</gene>
<evidence type="ECO:0000256" key="11">
    <source>
        <dbReference type="ARBA" id="ARBA00022989"/>
    </source>
</evidence>
<keyword evidence="5" id="KW-0349">Heme</keyword>
<evidence type="ECO:0000313" key="20">
    <source>
        <dbReference type="EMBL" id="GMM58509.1"/>
    </source>
</evidence>
<evidence type="ECO:0000256" key="2">
    <source>
        <dbReference type="ARBA" id="ARBA00004141"/>
    </source>
</evidence>
<keyword evidence="5" id="KW-0479">Metal-binding</keyword>
<feature type="transmembrane region" description="Helical" evidence="17">
    <location>
        <begin position="286"/>
        <end position="304"/>
    </location>
</feature>
<dbReference type="GO" id="GO:0006879">
    <property type="term" value="P:intracellular iron ion homeostasis"/>
    <property type="evidence" value="ECO:0007669"/>
    <property type="project" value="TreeGrafter"/>
</dbReference>
<keyword evidence="14" id="KW-0406">Ion transport</keyword>
<keyword evidence="10" id="KW-0249">Electron transport</keyword>
<keyword evidence="8" id="KW-0274">FAD</keyword>
<evidence type="ECO:0000256" key="18">
    <source>
        <dbReference type="SAM" id="SignalP"/>
    </source>
</evidence>
<dbReference type="InterPro" id="IPR039261">
    <property type="entry name" value="FNR_nucleotide-bd"/>
</dbReference>
<keyword evidence="13" id="KW-0408">Iron</keyword>
<comment type="cofactor">
    <cofactor evidence="1">
        <name>FAD</name>
        <dbReference type="ChEBI" id="CHEBI:57692"/>
    </cofactor>
</comment>
<dbReference type="CDD" id="cd06186">
    <property type="entry name" value="NOX_Duox_like_FAD_NADP"/>
    <property type="match status" value="1"/>
</dbReference>
<dbReference type="GO" id="GO:0015677">
    <property type="term" value="P:copper ion import"/>
    <property type="evidence" value="ECO:0007669"/>
    <property type="project" value="TreeGrafter"/>
</dbReference>
<evidence type="ECO:0000256" key="8">
    <source>
        <dbReference type="ARBA" id="ARBA00022827"/>
    </source>
</evidence>
<dbReference type="GO" id="GO:0006826">
    <property type="term" value="P:iron ion transport"/>
    <property type="evidence" value="ECO:0007669"/>
    <property type="project" value="TreeGrafter"/>
</dbReference>
<accession>A0AAV5S3Q6</accession>
<evidence type="ECO:0000256" key="16">
    <source>
        <dbReference type="ARBA" id="ARBA00023180"/>
    </source>
</evidence>
<proteinExistence type="inferred from homology"/>
<dbReference type="SFLD" id="SFLDS00052">
    <property type="entry name" value="Ferric_Reductase_Domain"/>
    <property type="match status" value="1"/>
</dbReference>
<keyword evidence="15 17" id="KW-0472">Membrane</keyword>